<dbReference type="AlphaFoldDB" id="A0AAU7CEC7"/>
<dbReference type="PANTHER" id="PTHR34989:SF1">
    <property type="entry name" value="PROTEIN HDED"/>
    <property type="match status" value="1"/>
</dbReference>
<evidence type="ECO:0000313" key="2">
    <source>
        <dbReference type="EMBL" id="XBH03614.1"/>
    </source>
</evidence>
<dbReference type="RefSeq" id="WP_406696353.1">
    <property type="nucleotide sequence ID" value="NZ_CP155447.1"/>
</dbReference>
<feature type="transmembrane region" description="Helical" evidence="1">
    <location>
        <begin position="27"/>
        <end position="48"/>
    </location>
</feature>
<evidence type="ECO:0000256" key="1">
    <source>
        <dbReference type="SAM" id="Phobius"/>
    </source>
</evidence>
<gene>
    <name evidence="2" type="ORF">V5E97_35710</name>
</gene>
<name>A0AAU7CEC7_9BACT</name>
<reference evidence="2" key="1">
    <citation type="submission" date="2024-05" db="EMBL/GenBank/DDBJ databases">
        <title>Planctomycetes of the genus Singulisphaera possess chitinolytic capabilities.</title>
        <authorList>
            <person name="Ivanova A."/>
        </authorList>
    </citation>
    <scope>NUCLEOTIDE SEQUENCE</scope>
    <source>
        <strain evidence="2">Ch08T</strain>
    </source>
</reference>
<keyword evidence="1" id="KW-0812">Transmembrane</keyword>
<dbReference type="InterPro" id="IPR005325">
    <property type="entry name" value="DUF308_memb"/>
</dbReference>
<feature type="transmembrane region" description="Helical" evidence="1">
    <location>
        <begin position="137"/>
        <end position="160"/>
    </location>
</feature>
<keyword evidence="1" id="KW-1133">Transmembrane helix</keyword>
<proteinExistence type="predicted"/>
<sequence length="195" mass="20743">MVLRGILAVLFGIMCFAWPGITLAALVLLYGVYALVDGVFALVSALVGRPRTEPWWVLTIEGLVGIAVGIATFAWPGITALVLLFLIAAWAIFTGVLQIVAAIRLRREIQGEWLLGLSGLLSVLFGVALVIRPGAGALAVIWLIGAYSIAFGGLGIALGFRLRSWLKHGIDSMVNPPRVEPVEEPGRLRGNPAHG</sequence>
<dbReference type="Pfam" id="PF03729">
    <property type="entry name" value="DUF308"/>
    <property type="match status" value="1"/>
</dbReference>
<feature type="transmembrane region" description="Helical" evidence="1">
    <location>
        <begin position="113"/>
        <end position="131"/>
    </location>
</feature>
<feature type="transmembrane region" description="Helical" evidence="1">
    <location>
        <begin position="81"/>
        <end position="101"/>
    </location>
</feature>
<dbReference type="GO" id="GO:0005886">
    <property type="term" value="C:plasma membrane"/>
    <property type="evidence" value="ECO:0007669"/>
    <property type="project" value="TreeGrafter"/>
</dbReference>
<dbReference type="InterPro" id="IPR052712">
    <property type="entry name" value="Acid_resist_chaperone_HdeD"/>
</dbReference>
<dbReference type="EMBL" id="CP155447">
    <property type="protein sequence ID" value="XBH03614.1"/>
    <property type="molecule type" value="Genomic_DNA"/>
</dbReference>
<organism evidence="2">
    <name type="scientific">Singulisphaera sp. Ch08</name>
    <dbReference type="NCBI Taxonomy" id="3120278"/>
    <lineage>
        <taxon>Bacteria</taxon>
        <taxon>Pseudomonadati</taxon>
        <taxon>Planctomycetota</taxon>
        <taxon>Planctomycetia</taxon>
        <taxon>Isosphaerales</taxon>
        <taxon>Isosphaeraceae</taxon>
        <taxon>Singulisphaera</taxon>
    </lineage>
</organism>
<dbReference type="PANTHER" id="PTHR34989">
    <property type="entry name" value="PROTEIN HDED"/>
    <property type="match status" value="1"/>
</dbReference>
<accession>A0AAU7CEC7</accession>
<protein>
    <submittedName>
        <fullName evidence="2">HdeD family acid-resistance protein</fullName>
    </submittedName>
</protein>
<feature type="transmembrane region" description="Helical" evidence="1">
    <location>
        <begin position="55"/>
        <end position="75"/>
    </location>
</feature>
<keyword evidence="1" id="KW-0472">Membrane</keyword>